<feature type="chain" id="PRO_5005325291" description="Ubiquitin 3 binding protein But2 C-terminal domain-containing protein" evidence="1">
    <location>
        <begin position="17"/>
        <end position="237"/>
    </location>
</feature>
<evidence type="ECO:0000313" key="3">
    <source>
        <dbReference type="EMBL" id="KNB20783.1"/>
    </source>
</evidence>
<protein>
    <recommendedName>
        <fullName evidence="2">Ubiquitin 3 binding protein But2 C-terminal domain-containing protein</fullName>
    </recommendedName>
</protein>
<reference evidence="3" key="1">
    <citation type="submission" date="2007-04" db="EMBL/GenBank/DDBJ databases">
        <authorList>
            <consortium name="The Broad Institute Genome Sequencing Platform"/>
            <person name="Birren B."/>
            <person name="Lander E."/>
            <person name="Galagan J."/>
            <person name="Nusbaum C."/>
            <person name="Devon K."/>
            <person name="Ma L.-J."/>
            <person name="Jaffe D."/>
            <person name="Butler J."/>
            <person name="Alvarez P."/>
            <person name="Gnerre S."/>
            <person name="Grabherr M."/>
            <person name="Kleber M."/>
            <person name="Mauceli E."/>
            <person name="Brockman W."/>
            <person name="MacCallum I.A."/>
            <person name="Young S."/>
            <person name="LaButti K."/>
            <person name="DeCaprio D."/>
            <person name="Crawford M."/>
            <person name="Koehrsen M."/>
            <person name="Engels R."/>
            <person name="Montgomery P."/>
            <person name="Pearson M."/>
            <person name="Howarth C."/>
            <person name="Larson L."/>
            <person name="White J."/>
            <person name="O'Leary S."/>
            <person name="Kodira C."/>
            <person name="Zeng Q."/>
            <person name="Yandava C."/>
            <person name="Alvarado L."/>
            <person name="Kistler C."/>
            <person name="Shim W.-B."/>
            <person name="Kang S."/>
            <person name="Woloshuk C."/>
        </authorList>
    </citation>
    <scope>NUCLEOTIDE SEQUENCE</scope>
    <source>
        <strain evidence="3">4287</strain>
    </source>
</reference>
<accession>A0A0J9WD08</accession>
<dbReference type="GeneID" id="28958434"/>
<organism evidence="3 4">
    <name type="scientific">Fusarium oxysporum f. sp. lycopersici (strain 4287 / CBS 123668 / FGSC 9935 / NRRL 34936)</name>
    <name type="common">Fusarium vascular wilt of tomato</name>
    <dbReference type="NCBI Taxonomy" id="426428"/>
    <lineage>
        <taxon>Eukaryota</taxon>
        <taxon>Fungi</taxon>
        <taxon>Dikarya</taxon>
        <taxon>Ascomycota</taxon>
        <taxon>Pezizomycotina</taxon>
        <taxon>Sordariomycetes</taxon>
        <taxon>Hypocreomycetidae</taxon>
        <taxon>Hypocreales</taxon>
        <taxon>Nectriaceae</taxon>
        <taxon>Fusarium</taxon>
        <taxon>Fusarium oxysporum species complex</taxon>
    </lineage>
</organism>
<dbReference type="RefSeq" id="XP_018258828.1">
    <property type="nucleotide sequence ID" value="XM_018397702.1"/>
</dbReference>
<dbReference type="Proteomes" id="UP000009097">
    <property type="component" value="Unassembled WGS sequence"/>
</dbReference>
<feature type="domain" description="Ubiquitin 3 binding protein But2 C-terminal" evidence="2">
    <location>
        <begin position="94"/>
        <end position="218"/>
    </location>
</feature>
<dbReference type="VEuPathDB" id="FungiDB:FOXG_17698"/>
<proteinExistence type="predicted"/>
<dbReference type="Pfam" id="PF09792">
    <property type="entry name" value="But2"/>
    <property type="match status" value="1"/>
</dbReference>
<dbReference type="EMBL" id="DS231772">
    <property type="protein sequence ID" value="KNB20783.1"/>
    <property type="molecule type" value="Genomic_DNA"/>
</dbReference>
<keyword evidence="1" id="KW-0732">Signal</keyword>
<dbReference type="InterPro" id="IPR018620">
    <property type="entry name" value="Ubiquitin3-bd_protein_But2_C"/>
</dbReference>
<feature type="signal peptide" evidence="1">
    <location>
        <begin position="1"/>
        <end position="16"/>
    </location>
</feature>
<name>A0A0J9WD08_FUSO4</name>
<evidence type="ECO:0000313" key="4">
    <source>
        <dbReference type="Proteomes" id="UP000009097"/>
    </source>
</evidence>
<reference evidence="3" key="2">
    <citation type="journal article" date="2010" name="Nature">
        <title>Comparative genomics reveals mobile pathogenicity chromosomes in Fusarium.</title>
        <authorList>
            <person name="Ma L.J."/>
            <person name="van der Does H.C."/>
            <person name="Borkovich K.A."/>
            <person name="Coleman J.J."/>
            <person name="Daboussi M.J."/>
            <person name="Di Pietro A."/>
            <person name="Dufresne M."/>
            <person name="Freitag M."/>
            <person name="Grabherr M."/>
            <person name="Henrissat B."/>
            <person name="Houterman P.M."/>
            <person name="Kang S."/>
            <person name="Shim W.B."/>
            <person name="Woloshuk C."/>
            <person name="Xie X."/>
            <person name="Xu J.R."/>
            <person name="Antoniw J."/>
            <person name="Baker S.E."/>
            <person name="Bluhm B.H."/>
            <person name="Breakspear A."/>
            <person name="Brown D.W."/>
            <person name="Butchko R.A."/>
            <person name="Chapman S."/>
            <person name="Coulson R."/>
            <person name="Coutinho P.M."/>
            <person name="Danchin E.G."/>
            <person name="Diener A."/>
            <person name="Gale L.R."/>
            <person name="Gardiner D.M."/>
            <person name="Goff S."/>
            <person name="Hammond-Kosack K.E."/>
            <person name="Hilburn K."/>
            <person name="Hua-Van A."/>
            <person name="Jonkers W."/>
            <person name="Kazan K."/>
            <person name="Kodira C.D."/>
            <person name="Koehrsen M."/>
            <person name="Kumar L."/>
            <person name="Lee Y.H."/>
            <person name="Li L."/>
            <person name="Manners J.M."/>
            <person name="Miranda-Saavedra D."/>
            <person name="Mukherjee M."/>
            <person name="Park G."/>
            <person name="Park J."/>
            <person name="Park S.Y."/>
            <person name="Proctor R.H."/>
            <person name="Regev A."/>
            <person name="Ruiz-Roldan M.C."/>
            <person name="Sain D."/>
            <person name="Sakthikumar S."/>
            <person name="Sykes S."/>
            <person name="Schwartz D.C."/>
            <person name="Turgeon B.G."/>
            <person name="Wapinski I."/>
            <person name="Yoder O."/>
            <person name="Young S."/>
            <person name="Zeng Q."/>
            <person name="Zhou S."/>
            <person name="Galagan J."/>
            <person name="Cuomo C.A."/>
            <person name="Kistler H.C."/>
            <person name="Rep M."/>
        </authorList>
    </citation>
    <scope>NUCLEOTIDE SEQUENCE [LARGE SCALE GENOMIC DNA]</scope>
    <source>
        <strain evidence="3">4287</strain>
    </source>
</reference>
<evidence type="ECO:0000256" key="1">
    <source>
        <dbReference type="SAM" id="SignalP"/>
    </source>
</evidence>
<dbReference type="KEGG" id="fox:FOXG_17698"/>
<evidence type="ECO:0000259" key="2">
    <source>
        <dbReference type="Pfam" id="PF09792"/>
    </source>
</evidence>
<dbReference type="AlphaFoldDB" id="A0A0J9WD08"/>
<sequence length="237" mass="26032">MKANLLFLFFSSSNLAFICSESQFNQLESSPIPESTLCCMIMKILALLASAAAVSLATPTVDTHEIDARAVDTVLYPAGTYRYWIQSGKIIWDPQDQLLIVKNGKAADETTTIVTFEFDESTRGKTCELLFELWDRDVSTGTKTLDVFTYSDPPTGPRAFSAADAANWASTKSRGNHVGRIRVPKPGNATWEQSYQGWPKIPCPAGQLIGVEYVGVGDRVQVRWDIGVTGPRFKVVG</sequence>
<dbReference type="OrthoDB" id="5356630at2759"/>
<gene>
    <name evidence="3" type="ORF">FOXG_17698</name>
</gene>